<name>A0ABX6N823_9BURK</name>
<reference evidence="2 3" key="1">
    <citation type="submission" date="2020-05" db="EMBL/GenBank/DDBJ databases">
        <title>Compete genome of Limnobacter sp. SAORIC-580.</title>
        <authorList>
            <person name="Song J."/>
            <person name="Cho J.-C."/>
        </authorList>
    </citation>
    <scope>NUCLEOTIDE SEQUENCE [LARGE SCALE GENOMIC DNA]</scope>
    <source>
        <strain evidence="2 3">SAORIC-580</strain>
    </source>
</reference>
<keyword evidence="1" id="KW-0812">Transmembrane</keyword>
<protein>
    <recommendedName>
        <fullName evidence="4">Pilus assembly protein</fullName>
    </recommendedName>
</protein>
<dbReference type="Proteomes" id="UP000501130">
    <property type="component" value="Chromosome"/>
</dbReference>
<evidence type="ECO:0000313" key="2">
    <source>
        <dbReference type="EMBL" id="QJR30597.1"/>
    </source>
</evidence>
<keyword evidence="1" id="KW-1133">Transmembrane helix</keyword>
<feature type="transmembrane region" description="Helical" evidence="1">
    <location>
        <begin position="20"/>
        <end position="46"/>
    </location>
</feature>
<keyword evidence="3" id="KW-1185">Reference proteome</keyword>
<proteinExistence type="predicted"/>
<dbReference type="EMBL" id="CP053084">
    <property type="protein sequence ID" value="QJR30597.1"/>
    <property type="molecule type" value="Genomic_DNA"/>
</dbReference>
<evidence type="ECO:0000256" key="1">
    <source>
        <dbReference type="SAM" id="Phobius"/>
    </source>
</evidence>
<gene>
    <name evidence="2" type="ORF">HKT17_13270</name>
</gene>
<dbReference type="RefSeq" id="WP_171100686.1">
    <property type="nucleotide sequence ID" value="NZ_CP053084.1"/>
</dbReference>
<evidence type="ECO:0000313" key="3">
    <source>
        <dbReference type="Proteomes" id="UP000501130"/>
    </source>
</evidence>
<sequence>MKLDLKNNSTLWITEASRLMGLAPVFAMMCAVVMVILAAFSVNDFLRTNEIERKSQELPEFTLKRVPVGKVVYEDYARVLARLSPDVRVVANRDSIKIDIADPSKYAEFMYVLNSIQGISKDVVWHAEEICLAGCAGQASLAIVKGMTEKVEVKLRGQGDE</sequence>
<organism evidence="2 3">
    <name type="scientific">Limnobacter profundi</name>
    <dbReference type="NCBI Taxonomy" id="2732163"/>
    <lineage>
        <taxon>Bacteria</taxon>
        <taxon>Pseudomonadati</taxon>
        <taxon>Pseudomonadota</taxon>
        <taxon>Betaproteobacteria</taxon>
        <taxon>Burkholderiales</taxon>
        <taxon>Burkholderiaceae</taxon>
        <taxon>Limnobacter</taxon>
    </lineage>
</organism>
<accession>A0ABX6N823</accession>
<evidence type="ECO:0008006" key="4">
    <source>
        <dbReference type="Google" id="ProtNLM"/>
    </source>
</evidence>
<keyword evidence="1" id="KW-0472">Membrane</keyword>